<dbReference type="EMBL" id="LR778216">
    <property type="protein sequence ID" value="CAB1282938.1"/>
    <property type="molecule type" value="Genomic_DNA"/>
</dbReference>
<accession>A0A6F8ZKW9</accession>
<evidence type="ECO:0000313" key="2">
    <source>
        <dbReference type="Proteomes" id="UP000501273"/>
    </source>
</evidence>
<dbReference type="GO" id="GO:0008233">
    <property type="term" value="F:peptidase activity"/>
    <property type="evidence" value="ECO:0007669"/>
    <property type="project" value="UniProtKB-KW"/>
</dbReference>
<keyword evidence="1" id="KW-0645">Protease</keyword>
<dbReference type="Proteomes" id="UP000501273">
    <property type="component" value="Chromosome"/>
</dbReference>
<evidence type="ECO:0000313" key="1">
    <source>
        <dbReference type="EMBL" id="CAB1282938.1"/>
    </source>
</evidence>
<name>A0A6F8ZKW9_9CAUD</name>
<keyword evidence="2" id="KW-1185">Reference proteome</keyword>
<sequence length="136" mass="14443">MTVIAWDGTNLAWDSRATSDDRKHTVKKARALKDGRVIVVAGLLSNLVQARKLLDGHGYPELPQSLVDASDIIVYDNGVVYAYDDAKEVRKVKAPEAWGSGEAYALGALACGVSAAQSCKIACKYSATCGGKINSI</sequence>
<protein>
    <submittedName>
        <fullName evidence="1">Phage protease HslV family protein</fullName>
    </submittedName>
</protein>
<reference evidence="1 2" key="1">
    <citation type="submission" date="2020-03" db="EMBL/GenBank/DDBJ databases">
        <authorList>
            <person name="Ansaldi M."/>
            <person name="Clavijo F."/>
        </authorList>
    </citation>
    <scope>NUCLEOTIDE SEQUENCE [LARGE SCALE GENOMIC DNA]</scope>
</reference>
<keyword evidence="1" id="KW-0378">Hydrolase</keyword>
<dbReference type="GO" id="GO:0006508">
    <property type="term" value="P:proteolysis"/>
    <property type="evidence" value="ECO:0007669"/>
    <property type="project" value="UniProtKB-KW"/>
</dbReference>
<proteinExistence type="predicted"/>
<organism evidence="1 2">
    <name type="scientific">Xylella phage Cota</name>
    <dbReference type="NCBI Taxonomy" id="2699877"/>
    <lineage>
        <taxon>Viruses</taxon>
        <taxon>Duplodnaviria</taxon>
        <taxon>Heunggongvirae</taxon>
        <taxon>Uroviricota</taxon>
        <taxon>Caudoviricetes</taxon>
        <taxon>Autographivirales</taxon>
        <taxon>Autonotataviridae</taxon>
        <taxon>Cotavirus</taxon>
        <taxon>Cotavirus cota</taxon>
    </lineage>
</organism>